<feature type="domain" description="CAAX prenyl protease 2/Lysostaphin resistance protein A-like" evidence="12">
    <location>
        <begin position="161"/>
        <end position="268"/>
    </location>
</feature>
<organism evidence="13 14">
    <name type="scientific">Rhypophila decipiens</name>
    <dbReference type="NCBI Taxonomy" id="261697"/>
    <lineage>
        <taxon>Eukaryota</taxon>
        <taxon>Fungi</taxon>
        <taxon>Dikarya</taxon>
        <taxon>Ascomycota</taxon>
        <taxon>Pezizomycotina</taxon>
        <taxon>Sordariomycetes</taxon>
        <taxon>Sordariomycetidae</taxon>
        <taxon>Sordariales</taxon>
        <taxon>Naviculisporaceae</taxon>
        <taxon>Rhypophila</taxon>
    </lineage>
</organism>
<keyword evidence="5" id="KW-0378">Hydrolase</keyword>
<comment type="similarity">
    <text evidence="2">Belongs to the peptidase U48 family.</text>
</comment>
<comment type="subcellular location">
    <subcellularLocation>
        <location evidence="1">Endoplasmic reticulum membrane</location>
        <topology evidence="1">Multi-pass membrane protein</topology>
    </subcellularLocation>
</comment>
<dbReference type="PANTHER" id="PTHR13046:SF0">
    <property type="entry name" value="CAAX PRENYL PROTEASE 2"/>
    <property type="match status" value="1"/>
</dbReference>
<comment type="caution">
    <text evidence="13">The sequence shown here is derived from an EMBL/GenBank/DDBJ whole genome shotgun (WGS) entry which is preliminary data.</text>
</comment>
<dbReference type="EC" id="3.4.26.1" evidence="10"/>
<evidence type="ECO:0000256" key="10">
    <source>
        <dbReference type="ARBA" id="ARBA00049729"/>
    </source>
</evidence>
<dbReference type="GO" id="GO:0004222">
    <property type="term" value="F:metalloendopeptidase activity"/>
    <property type="evidence" value="ECO:0007669"/>
    <property type="project" value="InterPro"/>
</dbReference>
<reference evidence="13" key="1">
    <citation type="journal article" date="2023" name="Mol. Phylogenet. Evol.">
        <title>Genome-scale phylogeny and comparative genomics of the fungal order Sordariales.</title>
        <authorList>
            <person name="Hensen N."/>
            <person name="Bonometti L."/>
            <person name="Westerberg I."/>
            <person name="Brannstrom I.O."/>
            <person name="Guillou S."/>
            <person name="Cros-Aarteil S."/>
            <person name="Calhoun S."/>
            <person name="Haridas S."/>
            <person name="Kuo A."/>
            <person name="Mondo S."/>
            <person name="Pangilinan J."/>
            <person name="Riley R."/>
            <person name="LaButti K."/>
            <person name="Andreopoulos B."/>
            <person name="Lipzen A."/>
            <person name="Chen C."/>
            <person name="Yan M."/>
            <person name="Daum C."/>
            <person name="Ng V."/>
            <person name="Clum A."/>
            <person name="Steindorff A."/>
            <person name="Ohm R.A."/>
            <person name="Martin F."/>
            <person name="Silar P."/>
            <person name="Natvig D.O."/>
            <person name="Lalanne C."/>
            <person name="Gautier V."/>
            <person name="Ament-Velasquez S.L."/>
            <person name="Kruys A."/>
            <person name="Hutchinson M.I."/>
            <person name="Powell A.J."/>
            <person name="Barry K."/>
            <person name="Miller A.N."/>
            <person name="Grigoriev I.V."/>
            <person name="Debuchy R."/>
            <person name="Gladieux P."/>
            <person name="Hiltunen Thoren M."/>
            <person name="Johannesson H."/>
        </authorList>
    </citation>
    <scope>NUCLEOTIDE SEQUENCE</scope>
    <source>
        <strain evidence="13">PSN293</strain>
    </source>
</reference>
<keyword evidence="7 11" id="KW-1133">Transmembrane helix</keyword>
<feature type="transmembrane region" description="Helical" evidence="11">
    <location>
        <begin position="26"/>
        <end position="47"/>
    </location>
</feature>
<keyword evidence="3" id="KW-0645">Protease</keyword>
<evidence type="ECO:0000313" key="13">
    <source>
        <dbReference type="EMBL" id="KAK4216079.1"/>
    </source>
</evidence>
<evidence type="ECO:0000313" key="14">
    <source>
        <dbReference type="Proteomes" id="UP001301769"/>
    </source>
</evidence>
<sequence>MPALGEMLEKLNPWHRDDQPPPPPPLTPWAAGLLLVFYALIYVLPFYASSLTRPSPTLSRDAPSVIKARITSVTISCLICCLSTYLILTPGFPTGNNETGLSSNHVIHLMGFWPLAVVDSLRALLLTGLLFLGPLFLYFVVESGWRDWLHLDPLREIYSDWTAWRNLVAGPITEEILFRSASIPLMLASQTSINKTIFLTPIIFGISHVHHFYEFRLTNPQVPAKAAFARSIFQLAFTTLFGAYATFIFLRTGSLLAVCAVHTFCNSMGLPQVWGRVEPSGEGIVPVPVPTTGSLLSHGQTQTRRASVLWTVSYYLLLVGGAVGFYRNLWVLTEGGNSLVESGAFVSS</sequence>
<accession>A0AAN6YB81</accession>
<evidence type="ECO:0000256" key="4">
    <source>
        <dbReference type="ARBA" id="ARBA00022692"/>
    </source>
</evidence>
<evidence type="ECO:0000256" key="8">
    <source>
        <dbReference type="ARBA" id="ARBA00023136"/>
    </source>
</evidence>
<dbReference type="GO" id="GO:0005789">
    <property type="term" value="C:endoplasmic reticulum membrane"/>
    <property type="evidence" value="ECO:0007669"/>
    <property type="project" value="UniProtKB-SubCell"/>
</dbReference>
<evidence type="ECO:0000256" key="2">
    <source>
        <dbReference type="ARBA" id="ARBA00006897"/>
    </source>
</evidence>
<dbReference type="PANTHER" id="PTHR13046">
    <property type="entry name" value="PROTEASE U48 CAAX PRENYL PROTEASE RCE1"/>
    <property type="match status" value="1"/>
</dbReference>
<gene>
    <name evidence="13" type="ORF">QBC37DRAFT_103196</name>
</gene>
<dbReference type="Pfam" id="PF02517">
    <property type="entry name" value="Rce1-like"/>
    <property type="match status" value="1"/>
</dbReference>
<dbReference type="AlphaFoldDB" id="A0AAN6YB81"/>
<feature type="transmembrane region" description="Helical" evidence="11">
    <location>
        <begin position="196"/>
        <end position="213"/>
    </location>
</feature>
<proteinExistence type="inferred from homology"/>
<name>A0AAN6YB81_9PEZI</name>
<evidence type="ECO:0000256" key="7">
    <source>
        <dbReference type="ARBA" id="ARBA00022989"/>
    </source>
</evidence>
<dbReference type="InterPro" id="IPR039731">
    <property type="entry name" value="Rce1"/>
</dbReference>
<keyword evidence="14" id="KW-1185">Reference proteome</keyword>
<dbReference type="Proteomes" id="UP001301769">
    <property type="component" value="Unassembled WGS sequence"/>
</dbReference>
<evidence type="ECO:0000259" key="12">
    <source>
        <dbReference type="Pfam" id="PF02517"/>
    </source>
</evidence>
<evidence type="ECO:0000256" key="11">
    <source>
        <dbReference type="SAM" id="Phobius"/>
    </source>
</evidence>
<protein>
    <recommendedName>
        <fullName evidence="10">intramembrane prenyl-peptidase Rce1</fullName>
        <ecNumber evidence="10">3.4.26.1</ecNumber>
    </recommendedName>
</protein>
<comment type="catalytic activity">
    <reaction evidence="9">
        <text>Hydrolyzes the peptide bond -P2-(S-farnesyl or geranylgeranyl)C-P1'-P2'-P3'-COOH where P1' and P2' are amino acids with aliphatic sidechains and P3' is any C-terminal residue.</text>
        <dbReference type="EC" id="3.4.26.1"/>
    </reaction>
</comment>
<evidence type="ECO:0000256" key="6">
    <source>
        <dbReference type="ARBA" id="ARBA00022824"/>
    </source>
</evidence>
<feature type="transmembrane region" description="Helical" evidence="11">
    <location>
        <begin position="308"/>
        <end position="326"/>
    </location>
</feature>
<feature type="transmembrane region" description="Helical" evidence="11">
    <location>
        <begin position="233"/>
        <end position="250"/>
    </location>
</feature>
<dbReference type="EMBL" id="MU858072">
    <property type="protein sequence ID" value="KAK4216079.1"/>
    <property type="molecule type" value="Genomic_DNA"/>
</dbReference>
<keyword evidence="6" id="KW-0256">Endoplasmic reticulum</keyword>
<dbReference type="GO" id="GO:0071586">
    <property type="term" value="P:CAAX-box protein processing"/>
    <property type="evidence" value="ECO:0007669"/>
    <property type="project" value="InterPro"/>
</dbReference>
<evidence type="ECO:0000256" key="3">
    <source>
        <dbReference type="ARBA" id="ARBA00022670"/>
    </source>
</evidence>
<feature type="transmembrane region" description="Helical" evidence="11">
    <location>
        <begin position="120"/>
        <end position="141"/>
    </location>
</feature>
<reference evidence="13" key="2">
    <citation type="submission" date="2023-05" db="EMBL/GenBank/DDBJ databases">
        <authorList>
            <consortium name="Lawrence Berkeley National Laboratory"/>
            <person name="Steindorff A."/>
            <person name="Hensen N."/>
            <person name="Bonometti L."/>
            <person name="Westerberg I."/>
            <person name="Brannstrom I.O."/>
            <person name="Guillou S."/>
            <person name="Cros-Aarteil S."/>
            <person name="Calhoun S."/>
            <person name="Haridas S."/>
            <person name="Kuo A."/>
            <person name="Mondo S."/>
            <person name="Pangilinan J."/>
            <person name="Riley R."/>
            <person name="Labutti K."/>
            <person name="Andreopoulos B."/>
            <person name="Lipzen A."/>
            <person name="Chen C."/>
            <person name="Yanf M."/>
            <person name="Daum C."/>
            <person name="Ng V."/>
            <person name="Clum A."/>
            <person name="Ohm R."/>
            <person name="Martin F."/>
            <person name="Silar P."/>
            <person name="Natvig D."/>
            <person name="Lalanne C."/>
            <person name="Gautier V."/>
            <person name="Ament-Velasquez S.L."/>
            <person name="Kruys A."/>
            <person name="Hutchinson M.I."/>
            <person name="Powell A.J."/>
            <person name="Barry K."/>
            <person name="Miller A.N."/>
            <person name="Grigoriev I.V."/>
            <person name="Debuchy R."/>
            <person name="Gladieux P."/>
            <person name="Thoren M.H."/>
            <person name="Johannesson H."/>
        </authorList>
    </citation>
    <scope>NUCLEOTIDE SEQUENCE</scope>
    <source>
        <strain evidence="13">PSN293</strain>
    </source>
</reference>
<keyword evidence="4 11" id="KW-0812">Transmembrane</keyword>
<evidence type="ECO:0000256" key="1">
    <source>
        <dbReference type="ARBA" id="ARBA00004477"/>
    </source>
</evidence>
<dbReference type="InterPro" id="IPR003675">
    <property type="entry name" value="Rce1/LyrA-like_dom"/>
</dbReference>
<evidence type="ECO:0000256" key="5">
    <source>
        <dbReference type="ARBA" id="ARBA00022801"/>
    </source>
</evidence>
<evidence type="ECO:0000256" key="9">
    <source>
        <dbReference type="ARBA" id="ARBA00047280"/>
    </source>
</evidence>
<keyword evidence="8 11" id="KW-0472">Membrane</keyword>
<feature type="transmembrane region" description="Helical" evidence="11">
    <location>
        <begin position="68"/>
        <end position="88"/>
    </location>
</feature>